<feature type="compositionally biased region" description="Gly residues" evidence="7">
    <location>
        <begin position="269"/>
        <end position="289"/>
    </location>
</feature>
<evidence type="ECO:0000256" key="3">
    <source>
        <dbReference type="ARBA" id="ARBA00022670"/>
    </source>
</evidence>
<evidence type="ECO:0000256" key="2">
    <source>
        <dbReference type="ARBA" id="ARBA00022525"/>
    </source>
</evidence>
<organism evidence="9 10">
    <name type="scientific">Wenxinia marina DSM 24838</name>
    <dbReference type="NCBI Taxonomy" id="1123501"/>
    <lineage>
        <taxon>Bacteria</taxon>
        <taxon>Pseudomonadati</taxon>
        <taxon>Pseudomonadota</taxon>
        <taxon>Alphaproteobacteria</taxon>
        <taxon>Rhodobacterales</taxon>
        <taxon>Roseobacteraceae</taxon>
        <taxon>Wenxinia</taxon>
    </lineage>
</organism>
<dbReference type="InterPro" id="IPR018511">
    <property type="entry name" value="Hemolysin-typ_Ca-bd_CS"/>
</dbReference>
<evidence type="ECO:0000256" key="5">
    <source>
        <dbReference type="ARBA" id="ARBA00022801"/>
    </source>
</evidence>
<dbReference type="OrthoDB" id="9757622at2"/>
<proteinExistence type="predicted"/>
<protein>
    <submittedName>
        <fullName evidence="9">Hemolysin-type calcium-binding region</fullName>
    </submittedName>
</protein>
<dbReference type="PANTHER" id="PTHR38340">
    <property type="entry name" value="S-LAYER PROTEIN"/>
    <property type="match status" value="1"/>
</dbReference>
<dbReference type="InterPro" id="IPR001818">
    <property type="entry name" value="Pept_M10_metallopeptidase"/>
</dbReference>
<dbReference type="Gene3D" id="3.40.390.10">
    <property type="entry name" value="Collagenase (Catalytic Domain)"/>
    <property type="match status" value="1"/>
</dbReference>
<dbReference type="RefSeq" id="WP_018302621.1">
    <property type="nucleotide sequence ID" value="NZ_CM003137.1"/>
</dbReference>
<dbReference type="GO" id="GO:0006508">
    <property type="term" value="P:proteolysis"/>
    <property type="evidence" value="ECO:0007669"/>
    <property type="project" value="UniProtKB-KW"/>
</dbReference>
<keyword evidence="9" id="KW-0614">Plasmid</keyword>
<dbReference type="AlphaFoldDB" id="A0A0D0PJ04"/>
<keyword evidence="6" id="KW-0862">Zinc</keyword>
<feature type="domain" description="Peptidase M10 metallopeptidase" evidence="8">
    <location>
        <begin position="116"/>
        <end position="161"/>
    </location>
</feature>
<keyword evidence="2" id="KW-0964">Secreted</keyword>
<dbReference type="SUPFAM" id="SSF55486">
    <property type="entry name" value="Metalloproteases ('zincins'), catalytic domain"/>
    <property type="match status" value="1"/>
</dbReference>
<evidence type="ECO:0000259" key="8">
    <source>
        <dbReference type="Pfam" id="PF00413"/>
    </source>
</evidence>
<sequence length="585" mass="59354">MSFDIAIDYRFDTGFFDDPARRAALEAAAAIWEAALLDEFDEVPAGTAFTVDDPSDAGTRRPIVLDAPIDDLLVFAGAEALDGPLGLGGYDGTDAAGDVYRARVSGDFRGGGPVTDFEPWAGTITFDTAAAWSFSLEGPEPGRHDFLSVALHEIGHILGIGTAPIFEAIGRDGTFGGPNALAANGGAPVPLQSGADHVADGFDEGRALMDPTLTIGARKLPSAVDFALLADIGYEIDGFVAQGSTPPITTQGDDRPVFGTELADAIDGLGGNDQLQGGGGDDTLDGGAGEDLLFGGDGADRLSGGAQDDRLQGGAGDDTLAGEDGADVLFGGAGDDLLEDGAGENAFYGGDGIDRFVIRAAGGGSIRIADLDLEDERIEIVGSGFASAEAAVAALAKPFSNVSSLTFVDGTEVSIVHASGPGSPLEARHFEVSDVSAPPPPPPLIEGDGGRNRLIGTALDETLSGGGGRDTLIGGGGSDTMVGGAGADAFVLRPGEGIQQIADFGGADLLALDDRFFGLGDDMIDPRAVTKVQAQAALRSGKVEYDIDTGVLRIDPDGAGRGADPALVAVLQGGPGFTYEDVLLF</sequence>
<evidence type="ECO:0000313" key="9">
    <source>
        <dbReference type="EMBL" id="KIQ71386.1"/>
    </source>
</evidence>
<dbReference type="Proteomes" id="UP000035100">
    <property type="component" value="Plasmid pWENMAR1"/>
</dbReference>
<feature type="region of interest" description="Disordered" evidence="7">
    <location>
        <begin position="269"/>
        <end position="290"/>
    </location>
</feature>
<comment type="caution">
    <text evidence="9">The sequence shown here is derived from an EMBL/GenBank/DDBJ whole genome shotgun (WGS) entry which is preliminary data.</text>
</comment>
<dbReference type="InterPro" id="IPR011049">
    <property type="entry name" value="Serralysin-like_metalloprot_C"/>
</dbReference>
<dbReference type="GO" id="GO:0031012">
    <property type="term" value="C:extracellular matrix"/>
    <property type="evidence" value="ECO:0007669"/>
    <property type="project" value="InterPro"/>
</dbReference>
<evidence type="ECO:0000256" key="1">
    <source>
        <dbReference type="ARBA" id="ARBA00004613"/>
    </source>
</evidence>
<keyword evidence="5" id="KW-0378">Hydrolase</keyword>
<dbReference type="EMBL" id="AONG01000001">
    <property type="protein sequence ID" value="KIQ71386.1"/>
    <property type="molecule type" value="Genomic_DNA"/>
</dbReference>
<dbReference type="InterPro" id="IPR050557">
    <property type="entry name" value="RTX_toxin/Mannuronan_C5-epim"/>
</dbReference>
<dbReference type="Pfam" id="PF00413">
    <property type="entry name" value="Peptidase_M10"/>
    <property type="match status" value="1"/>
</dbReference>
<dbReference type="GO" id="GO:0004222">
    <property type="term" value="F:metalloendopeptidase activity"/>
    <property type="evidence" value="ECO:0007669"/>
    <property type="project" value="InterPro"/>
</dbReference>
<dbReference type="eggNOG" id="COG2931">
    <property type="taxonomic scope" value="Bacteria"/>
</dbReference>
<dbReference type="InterPro" id="IPR001343">
    <property type="entry name" value="Hemolysn_Ca-bd"/>
</dbReference>
<accession>A0A0D0PJ04</accession>
<dbReference type="GO" id="GO:0005509">
    <property type="term" value="F:calcium ion binding"/>
    <property type="evidence" value="ECO:0007669"/>
    <property type="project" value="InterPro"/>
</dbReference>
<gene>
    <name evidence="9" type="ORF">Wenmar_04097</name>
</gene>
<dbReference type="GO" id="GO:0008270">
    <property type="term" value="F:zinc ion binding"/>
    <property type="evidence" value="ECO:0007669"/>
    <property type="project" value="InterPro"/>
</dbReference>
<dbReference type="PRINTS" id="PR00313">
    <property type="entry name" value="CABNDNGRPT"/>
</dbReference>
<keyword evidence="10" id="KW-1185">Reference proteome</keyword>
<dbReference type="GO" id="GO:0005576">
    <property type="term" value="C:extracellular region"/>
    <property type="evidence" value="ECO:0007669"/>
    <property type="project" value="UniProtKB-SubCell"/>
</dbReference>
<evidence type="ECO:0000256" key="7">
    <source>
        <dbReference type="SAM" id="MobiDB-lite"/>
    </source>
</evidence>
<geneLocation type="plasmid" evidence="9 10">
    <name>pWENMAR1</name>
</geneLocation>
<dbReference type="PROSITE" id="PS00330">
    <property type="entry name" value="HEMOLYSIN_CALCIUM"/>
    <property type="match status" value="3"/>
</dbReference>
<dbReference type="SUPFAM" id="SSF51120">
    <property type="entry name" value="beta-Roll"/>
    <property type="match status" value="2"/>
</dbReference>
<evidence type="ECO:0000256" key="6">
    <source>
        <dbReference type="ARBA" id="ARBA00022833"/>
    </source>
</evidence>
<dbReference type="PANTHER" id="PTHR38340:SF1">
    <property type="entry name" value="S-LAYER PROTEIN"/>
    <property type="match status" value="1"/>
</dbReference>
<dbReference type="InterPro" id="IPR024079">
    <property type="entry name" value="MetalloPept_cat_dom_sf"/>
</dbReference>
<dbReference type="Pfam" id="PF00353">
    <property type="entry name" value="HemolysinCabind"/>
    <property type="match status" value="3"/>
</dbReference>
<name>A0A0D0PJ04_9RHOB</name>
<evidence type="ECO:0000313" key="10">
    <source>
        <dbReference type="Proteomes" id="UP000035100"/>
    </source>
</evidence>
<reference evidence="9 10" key="1">
    <citation type="submission" date="2013-01" db="EMBL/GenBank/DDBJ databases">
        <authorList>
            <person name="Fiebig A."/>
            <person name="Goeker M."/>
            <person name="Klenk H.-P.P."/>
        </authorList>
    </citation>
    <scope>NUCLEOTIDE SEQUENCE [LARGE SCALE GENOMIC DNA]</scope>
    <source>
        <strain evidence="9 10">DSM 24838</strain>
        <plasmid evidence="9 10">pWENMAR1</plasmid>
    </source>
</reference>
<keyword evidence="4" id="KW-0479">Metal-binding</keyword>
<keyword evidence="3" id="KW-0645">Protease</keyword>
<dbReference type="Gene3D" id="2.150.10.10">
    <property type="entry name" value="Serralysin-like metalloprotease, C-terminal"/>
    <property type="match status" value="3"/>
</dbReference>
<evidence type="ECO:0000256" key="4">
    <source>
        <dbReference type="ARBA" id="ARBA00022723"/>
    </source>
</evidence>
<comment type="subcellular location">
    <subcellularLocation>
        <location evidence="1">Secreted</location>
    </subcellularLocation>
</comment>